<dbReference type="KEGG" id="tpaf:A3L08_05255"/>
<evidence type="ECO:0000313" key="1">
    <source>
        <dbReference type="EMBL" id="ASJ06764.1"/>
    </source>
</evidence>
<dbReference type="AlphaFoldDB" id="A0A218P7K3"/>
<reference evidence="1 2" key="1">
    <citation type="submission" date="2016-04" db="EMBL/GenBank/DDBJ databases">
        <title>Complete genome sequence of Thermococcus pacificus type strain P4.</title>
        <authorList>
            <person name="Oger P.M."/>
        </authorList>
    </citation>
    <scope>NUCLEOTIDE SEQUENCE [LARGE SCALE GENOMIC DNA]</scope>
    <source>
        <strain evidence="1 2">P-4</strain>
    </source>
</reference>
<sequence length="59" mass="7079">MTGFFFFFILSKAGELLTPEKLWKLKVRKIGIDLVTGKFSRNERAYAQSLYLKRYSWVW</sequence>
<accession>A0A218P7K3</accession>
<organism evidence="1 2">
    <name type="scientific">Thermococcus pacificus</name>
    <dbReference type="NCBI Taxonomy" id="71998"/>
    <lineage>
        <taxon>Archaea</taxon>
        <taxon>Methanobacteriati</taxon>
        <taxon>Methanobacteriota</taxon>
        <taxon>Thermococci</taxon>
        <taxon>Thermococcales</taxon>
        <taxon>Thermococcaceae</taxon>
        <taxon>Thermococcus</taxon>
    </lineage>
</organism>
<proteinExistence type="predicted"/>
<keyword evidence="2" id="KW-1185">Reference proteome</keyword>
<gene>
    <name evidence="1" type="ORF">A3L08_05255</name>
</gene>
<name>A0A218P7K3_9EURY</name>
<dbReference type="Proteomes" id="UP000197418">
    <property type="component" value="Chromosome"/>
</dbReference>
<evidence type="ECO:0000313" key="2">
    <source>
        <dbReference type="Proteomes" id="UP000197418"/>
    </source>
</evidence>
<protein>
    <submittedName>
        <fullName evidence="1">Uncharacterized protein</fullName>
    </submittedName>
</protein>
<dbReference type="EMBL" id="CP015102">
    <property type="protein sequence ID" value="ASJ06764.1"/>
    <property type="molecule type" value="Genomic_DNA"/>
</dbReference>